<feature type="compositionally biased region" description="Low complexity" evidence="2">
    <location>
        <begin position="251"/>
        <end position="260"/>
    </location>
</feature>
<dbReference type="PANTHER" id="PTHR12300">
    <property type="entry name" value="HVA22-LIKE PROTEINS"/>
    <property type="match status" value="1"/>
</dbReference>
<accession>A0A1V8TH85</accession>
<reference evidence="4" key="1">
    <citation type="submission" date="2017-03" db="EMBL/GenBank/DDBJ databases">
        <title>Genomes of endolithic fungi from Antarctica.</title>
        <authorList>
            <person name="Coleine C."/>
            <person name="Masonjones S."/>
            <person name="Stajich J.E."/>
        </authorList>
    </citation>
    <scope>NUCLEOTIDE SEQUENCE [LARGE SCALE GENOMIC DNA]</scope>
    <source>
        <strain evidence="4">CCFEE 5527</strain>
    </source>
</reference>
<comment type="caution">
    <text evidence="1">Lacks conserved residue(s) required for the propagation of feature annotation.</text>
</comment>
<sequence length="358" mass="39725">MFGFIADILTSVTSILFPVFASYKALRTGDPAQLTPWLMYWTTLSLFLLVESQLYFILYWIPFYAWMRLGMHLYLVLPGKQGSVFLYREYIHPFLEQHERTIDQTISSSHAKAKAAGLDAVKRAIEYVRVQFLGQAPSAPTPPTSRNVSYSSALLNRFAMPAARSTASAGYAAPAAALTDLLGNLMSQSTSPTSTSRDARAQDLARSETLIPSNLSGAERSDYVRTQRDHLQTLLRAFDQEDDGPLPSPNSTQPPSYTSSLPPPSHRPSSRKSYLSTEDNMHKSRSESEFEDLAYESMPDPEQFRPSPQVGGRESSGRKRESGGAGQGQSQAGWSKYIWGDYGERDSAVGRDGRRKGE</sequence>
<evidence type="ECO:0000256" key="2">
    <source>
        <dbReference type="SAM" id="MobiDB-lite"/>
    </source>
</evidence>
<organism evidence="3 4">
    <name type="scientific">Cryoendolithus antarcticus</name>
    <dbReference type="NCBI Taxonomy" id="1507870"/>
    <lineage>
        <taxon>Eukaryota</taxon>
        <taxon>Fungi</taxon>
        <taxon>Dikarya</taxon>
        <taxon>Ascomycota</taxon>
        <taxon>Pezizomycotina</taxon>
        <taxon>Dothideomycetes</taxon>
        <taxon>Dothideomycetidae</taxon>
        <taxon>Cladosporiales</taxon>
        <taxon>Cladosporiaceae</taxon>
        <taxon>Cryoendolithus</taxon>
    </lineage>
</organism>
<feature type="transmembrane region" description="Helical" evidence="1">
    <location>
        <begin position="37"/>
        <end position="61"/>
    </location>
</feature>
<gene>
    <name evidence="3" type="ORF">B0A48_04020</name>
</gene>
<protein>
    <recommendedName>
        <fullName evidence="1">Protein YOP1</fullName>
    </recommendedName>
</protein>
<dbReference type="PANTHER" id="PTHR12300:SF177">
    <property type="entry name" value="PROTEIN YOP1"/>
    <property type="match status" value="1"/>
</dbReference>
<feature type="compositionally biased region" description="Basic and acidic residues" evidence="2">
    <location>
        <begin position="279"/>
        <end position="288"/>
    </location>
</feature>
<keyword evidence="1" id="KW-1133">Transmembrane helix</keyword>
<dbReference type="EMBL" id="NAJO01000008">
    <property type="protein sequence ID" value="OQO10720.1"/>
    <property type="molecule type" value="Genomic_DNA"/>
</dbReference>
<keyword evidence="1" id="KW-0812">Transmembrane</keyword>
<proteinExistence type="inferred from homology"/>
<dbReference type="InParanoid" id="A0A1V8TH85"/>
<dbReference type="InterPro" id="IPR004345">
    <property type="entry name" value="TB2_DP1_HVA22"/>
</dbReference>
<keyword evidence="1" id="KW-0472">Membrane</keyword>
<comment type="caution">
    <text evidence="3">The sequence shown here is derived from an EMBL/GenBank/DDBJ whole genome shotgun (WGS) entry which is preliminary data.</text>
</comment>
<name>A0A1V8TH85_9PEZI</name>
<feature type="region of interest" description="Disordered" evidence="2">
    <location>
        <begin position="239"/>
        <end position="358"/>
    </location>
</feature>
<dbReference type="Pfam" id="PF03134">
    <property type="entry name" value="TB2_DP1_HVA22"/>
    <property type="match status" value="1"/>
</dbReference>
<dbReference type="STRING" id="1507870.A0A1V8TH85"/>
<dbReference type="OrthoDB" id="434647at2759"/>
<evidence type="ECO:0000313" key="3">
    <source>
        <dbReference type="EMBL" id="OQO10720.1"/>
    </source>
</evidence>
<dbReference type="GO" id="GO:0016020">
    <property type="term" value="C:membrane"/>
    <property type="evidence" value="ECO:0007669"/>
    <property type="project" value="UniProtKB-SubCell"/>
</dbReference>
<feature type="compositionally biased region" description="Basic and acidic residues" evidence="2">
    <location>
        <begin position="342"/>
        <end position="358"/>
    </location>
</feature>
<evidence type="ECO:0000256" key="1">
    <source>
        <dbReference type="RuleBase" id="RU362006"/>
    </source>
</evidence>
<comment type="similarity">
    <text evidence="1">Belongs to the DP1 family.</text>
</comment>
<evidence type="ECO:0000313" key="4">
    <source>
        <dbReference type="Proteomes" id="UP000192596"/>
    </source>
</evidence>
<comment type="subcellular location">
    <subcellularLocation>
        <location evidence="1">Membrane</location>
        <topology evidence="1">Multi-pass membrane protein</topology>
    </subcellularLocation>
</comment>
<dbReference type="AlphaFoldDB" id="A0A1V8TH85"/>
<dbReference type="Proteomes" id="UP000192596">
    <property type="component" value="Unassembled WGS sequence"/>
</dbReference>
<keyword evidence="4" id="KW-1185">Reference proteome</keyword>